<evidence type="ECO:0000256" key="3">
    <source>
        <dbReference type="ARBA" id="ARBA00023157"/>
    </source>
</evidence>
<dbReference type="SUPFAM" id="SSF54556">
    <property type="entry name" value="Chitinase insertion domain"/>
    <property type="match status" value="1"/>
</dbReference>
<dbReference type="InterPro" id="IPR036508">
    <property type="entry name" value="Chitin-bd_dom_sf"/>
</dbReference>
<dbReference type="Gene3D" id="3.10.50.10">
    <property type="match status" value="2"/>
</dbReference>
<evidence type="ECO:0000259" key="5">
    <source>
        <dbReference type="PROSITE" id="PS51910"/>
    </source>
</evidence>
<gene>
    <name evidence="6" type="primary">CHIT1_7</name>
    <name evidence="6" type="ORF">FJT64_023520</name>
</gene>
<organism evidence="6 7">
    <name type="scientific">Amphibalanus amphitrite</name>
    <name type="common">Striped barnacle</name>
    <name type="synonym">Balanus amphitrite</name>
    <dbReference type="NCBI Taxonomy" id="1232801"/>
    <lineage>
        <taxon>Eukaryota</taxon>
        <taxon>Metazoa</taxon>
        <taxon>Ecdysozoa</taxon>
        <taxon>Arthropoda</taxon>
        <taxon>Crustacea</taxon>
        <taxon>Multicrustacea</taxon>
        <taxon>Cirripedia</taxon>
        <taxon>Thoracica</taxon>
        <taxon>Thoracicalcarea</taxon>
        <taxon>Balanomorpha</taxon>
        <taxon>Balanoidea</taxon>
        <taxon>Balanidae</taxon>
        <taxon>Amphibalaninae</taxon>
        <taxon>Amphibalanus</taxon>
    </lineage>
</organism>
<sequence length="378" mass="42331">MSAPYLVDGDQWVGFDDERSVRMKMDFVKELGLAGAMILVSLGGSVVDNEQFRELTSSDYRMNTFVYDTVDSIRRLRLDGLELAWEYPRYNIREISEHVDLLNLLAFDLHDTLVDVVRHGAPLFPLQSATPQEQRYLSVDDAARTLLEEGAAPEKILIGLATYGRSFTLKSQDQYDIDAPHLGAGKAGKYTGDPGFAAYFEICELLDQENTTLVWDAEQQVPFAFNGDYWVGFDDEKSLEKKVEWLRELGLGGVSIWSADLDDFSGACGGGRYPLMSAVREALRGYRVRYTYDGVTVTPGASSRPGAILPLTAVGAAEPVTCTDGDNDVTYHRDPLDCRHYYLCQGRVRHRMPCPSGLVFNEEQSVCDWPENVERCWG</sequence>
<dbReference type="OrthoDB" id="6369623at2759"/>
<dbReference type="InterPro" id="IPR011583">
    <property type="entry name" value="Chitinase_II/V-like_cat"/>
</dbReference>
<dbReference type="Pfam" id="PF00704">
    <property type="entry name" value="Glyco_hydro_18"/>
    <property type="match status" value="1"/>
</dbReference>
<dbReference type="InterPro" id="IPR017853">
    <property type="entry name" value="GH"/>
</dbReference>
<dbReference type="PANTHER" id="PTHR11177:SF317">
    <property type="entry name" value="CHITINASE 12-RELATED"/>
    <property type="match status" value="1"/>
</dbReference>
<dbReference type="GO" id="GO:0004568">
    <property type="term" value="F:chitinase activity"/>
    <property type="evidence" value="ECO:0007669"/>
    <property type="project" value="TreeGrafter"/>
</dbReference>
<dbReference type="InterPro" id="IPR002557">
    <property type="entry name" value="Chitin-bd_dom"/>
</dbReference>
<dbReference type="InterPro" id="IPR001223">
    <property type="entry name" value="Glyco_hydro18_cat"/>
</dbReference>
<dbReference type="PANTHER" id="PTHR11177">
    <property type="entry name" value="CHITINASE"/>
    <property type="match status" value="1"/>
</dbReference>
<dbReference type="Proteomes" id="UP000440578">
    <property type="component" value="Unassembled WGS sequence"/>
</dbReference>
<keyword evidence="3" id="KW-1015">Disulfide bond</keyword>
<dbReference type="GO" id="GO:0005576">
    <property type="term" value="C:extracellular region"/>
    <property type="evidence" value="ECO:0007669"/>
    <property type="project" value="InterPro"/>
</dbReference>
<comment type="caution">
    <text evidence="6">The sequence shown here is derived from an EMBL/GenBank/DDBJ whole genome shotgun (WGS) entry which is preliminary data.</text>
</comment>
<evidence type="ECO:0000259" key="4">
    <source>
        <dbReference type="PROSITE" id="PS50940"/>
    </source>
</evidence>
<feature type="domain" description="Chitin-binding type-2" evidence="4">
    <location>
        <begin position="319"/>
        <end position="378"/>
    </location>
</feature>
<dbReference type="SMART" id="SM00636">
    <property type="entry name" value="Glyco_18"/>
    <property type="match status" value="1"/>
</dbReference>
<comment type="similarity">
    <text evidence="1">Belongs to the glycosyl hydrolase 18 family. Chitinase class II subfamily.</text>
</comment>
<dbReference type="FunFam" id="3.10.50.10:FF:000001">
    <property type="entry name" value="Chitinase 3-like 1"/>
    <property type="match status" value="1"/>
</dbReference>
<dbReference type="SUPFAM" id="SSF51445">
    <property type="entry name" value="(Trans)glycosidases"/>
    <property type="match status" value="1"/>
</dbReference>
<dbReference type="Gene3D" id="3.20.20.80">
    <property type="entry name" value="Glycosidases"/>
    <property type="match status" value="3"/>
</dbReference>
<accession>A0A6A4WQ20</accession>
<dbReference type="GO" id="GO:0005975">
    <property type="term" value="P:carbohydrate metabolic process"/>
    <property type="evidence" value="ECO:0007669"/>
    <property type="project" value="InterPro"/>
</dbReference>
<dbReference type="GO" id="GO:0006032">
    <property type="term" value="P:chitin catabolic process"/>
    <property type="evidence" value="ECO:0007669"/>
    <property type="project" value="TreeGrafter"/>
</dbReference>
<dbReference type="InterPro" id="IPR050314">
    <property type="entry name" value="Glycosyl_Hydrlase_18"/>
</dbReference>
<dbReference type="GO" id="GO:0008061">
    <property type="term" value="F:chitin binding"/>
    <property type="evidence" value="ECO:0007669"/>
    <property type="project" value="UniProtKB-KW"/>
</dbReference>
<dbReference type="AlphaFoldDB" id="A0A6A4WQ20"/>
<protein>
    <submittedName>
        <fullName evidence="6">Chitotriosidase-1</fullName>
    </submittedName>
</protein>
<dbReference type="PROSITE" id="PS50940">
    <property type="entry name" value="CHIT_BIND_II"/>
    <property type="match status" value="1"/>
</dbReference>
<dbReference type="SUPFAM" id="SSF57625">
    <property type="entry name" value="Invertebrate chitin-binding proteins"/>
    <property type="match status" value="1"/>
</dbReference>
<keyword evidence="7" id="KW-1185">Reference proteome</keyword>
<evidence type="ECO:0000256" key="1">
    <source>
        <dbReference type="ARBA" id="ARBA00009121"/>
    </source>
</evidence>
<evidence type="ECO:0000256" key="2">
    <source>
        <dbReference type="ARBA" id="ARBA00022669"/>
    </source>
</evidence>
<dbReference type="SMART" id="SM00494">
    <property type="entry name" value="ChtBD2"/>
    <property type="match status" value="1"/>
</dbReference>
<keyword evidence="2" id="KW-0147">Chitin-binding</keyword>
<evidence type="ECO:0000313" key="6">
    <source>
        <dbReference type="EMBL" id="KAF0304742.1"/>
    </source>
</evidence>
<feature type="domain" description="GH18" evidence="5">
    <location>
        <begin position="1"/>
        <end position="286"/>
    </location>
</feature>
<dbReference type="EMBL" id="VIIS01000818">
    <property type="protein sequence ID" value="KAF0304742.1"/>
    <property type="molecule type" value="Genomic_DNA"/>
</dbReference>
<dbReference type="PROSITE" id="PS51910">
    <property type="entry name" value="GH18_2"/>
    <property type="match status" value="1"/>
</dbReference>
<reference evidence="6 7" key="1">
    <citation type="submission" date="2019-07" db="EMBL/GenBank/DDBJ databases">
        <title>Draft genome assembly of a fouling barnacle, Amphibalanus amphitrite (Darwin, 1854): The first reference genome for Thecostraca.</title>
        <authorList>
            <person name="Kim W."/>
        </authorList>
    </citation>
    <scope>NUCLEOTIDE SEQUENCE [LARGE SCALE GENOMIC DNA]</scope>
    <source>
        <strain evidence="6">SNU_AA5</strain>
        <tissue evidence="6">Soma without cirri and trophi</tissue>
    </source>
</reference>
<evidence type="ECO:0000313" key="7">
    <source>
        <dbReference type="Proteomes" id="UP000440578"/>
    </source>
</evidence>
<name>A0A6A4WQ20_AMPAM</name>
<proteinExistence type="inferred from homology"/>
<dbReference type="Pfam" id="PF01607">
    <property type="entry name" value="CBM_14"/>
    <property type="match status" value="1"/>
</dbReference>
<dbReference type="InterPro" id="IPR029070">
    <property type="entry name" value="Chitinase_insertion_sf"/>
</dbReference>
<dbReference type="Gene3D" id="2.170.140.10">
    <property type="entry name" value="Chitin binding domain"/>
    <property type="match status" value="1"/>
</dbReference>